<organism evidence="1 2">
    <name type="scientific">Candida boidinii</name>
    <name type="common">Yeast</name>
    <dbReference type="NCBI Taxonomy" id="5477"/>
    <lineage>
        <taxon>Eukaryota</taxon>
        <taxon>Fungi</taxon>
        <taxon>Dikarya</taxon>
        <taxon>Ascomycota</taxon>
        <taxon>Saccharomycotina</taxon>
        <taxon>Pichiomycetes</taxon>
        <taxon>Pichiales</taxon>
        <taxon>Pichiaceae</taxon>
        <taxon>Ogataea</taxon>
        <taxon>Ogataea/Candida clade</taxon>
    </lineage>
</organism>
<accession>A0ACB5TPP5</accession>
<reference evidence="1" key="1">
    <citation type="submission" date="2023-04" db="EMBL/GenBank/DDBJ databases">
        <title>Candida boidinii NBRC 1967.</title>
        <authorList>
            <person name="Ichikawa N."/>
            <person name="Sato H."/>
            <person name="Tonouchi N."/>
        </authorList>
    </citation>
    <scope>NUCLEOTIDE SEQUENCE</scope>
    <source>
        <strain evidence="1">NBRC 1967</strain>
    </source>
</reference>
<name>A0ACB5TPP5_CANBO</name>
<keyword evidence="2" id="KW-1185">Reference proteome</keyword>
<evidence type="ECO:0000313" key="2">
    <source>
        <dbReference type="Proteomes" id="UP001165101"/>
    </source>
</evidence>
<evidence type="ECO:0000313" key="1">
    <source>
        <dbReference type="EMBL" id="GME92685.1"/>
    </source>
</evidence>
<sequence>MSERTNSGNSFVNNIRVHVRKISKFIDSLGGESRGIQRVYDNEKSNSLMSIISIMGLWMSGCSGLTSMSSFFLGPLLFGLGYRDTILIGFFALFLGCLFAAYCSVMGRSGLRQMTSARFLFGPIWIRIVSIITIIGFCGWSITNNVLGGEILRAVSNEKVPLEVGIIIISVVSLIVSIFGINYVLKFEAIISIPVVMVVFLLYIIAGPEVSKFTHLESVGDSMTINGNRLNFFALCYSVTATWGGCASDYMVYSNLSQKQLFTLTFFSIIIPTTFGAIIGMLIGNAAIGNEEWFNIYEEQSLGGLLNLVFSRWNGFGKFLLIVLWLSLITNNIINTYSSALSFQLIDNFCFKYLPRWFITIIIFAIVLICSLVGKNKFGVILSNFLPMLGYWISIYIAILFVENVVFRSSKSFINKMYIKEFPDGVDGYFEYLKENDESFKNEKINSNNDDYQIYKYL</sequence>
<dbReference type="EMBL" id="BSXV01001391">
    <property type="protein sequence ID" value="GME92685.1"/>
    <property type="molecule type" value="Genomic_DNA"/>
</dbReference>
<comment type="caution">
    <text evidence="1">The sequence shown here is derived from an EMBL/GenBank/DDBJ whole genome shotgun (WGS) entry which is preliminary data.</text>
</comment>
<dbReference type="Proteomes" id="UP001165101">
    <property type="component" value="Unassembled WGS sequence"/>
</dbReference>
<protein>
    <submittedName>
        <fullName evidence="1">Unnamed protein product</fullName>
    </submittedName>
</protein>
<proteinExistence type="predicted"/>
<gene>
    <name evidence="1" type="ORF">Cboi01_000284400</name>
</gene>